<sequence>MQEIGFQAPDLVERFAQWSLNGAPANPENQNIVDAPNHVGTQLYPFSERPLIGGNAILYSSNHPEYVNAELMRAPLRAEEYPGRLPLQGIPTERIPSDNPAEGQCQEPLRKVRNAHGEYVEICNRVTSHVCEDRRHPGVKDGVDQRWYVSEDCNDFSKLVIANGLEVNDIVGMRAYYCNDCGTKADESHFAYCGHRVWGFDPNATVTSELAHQQPEQPGGFRGGFQGAPLPMTGCACAEKLLGRVLCMAHRTTMADDMIYQSKVMQEWRLNMYGKPICPNCRKNVGVDVWFNVHDDNNGNFGNIPLKGGQNRQRVWACMVCHEYVVIKPVNEVAGTSLVPGFQAWLPDPNSGELSQRYEEAQRVMRGEVQEQQNVEMAGT</sequence>
<name>R8BAL6_PHAM7</name>
<keyword evidence="2" id="KW-1185">Reference proteome</keyword>
<organism evidence="1 2">
    <name type="scientific">Phaeoacremonium minimum (strain UCR-PA7)</name>
    <name type="common">Esca disease fungus</name>
    <name type="synonym">Togninia minima</name>
    <dbReference type="NCBI Taxonomy" id="1286976"/>
    <lineage>
        <taxon>Eukaryota</taxon>
        <taxon>Fungi</taxon>
        <taxon>Dikarya</taxon>
        <taxon>Ascomycota</taxon>
        <taxon>Pezizomycotina</taxon>
        <taxon>Sordariomycetes</taxon>
        <taxon>Sordariomycetidae</taxon>
        <taxon>Togniniales</taxon>
        <taxon>Togniniaceae</taxon>
        <taxon>Phaeoacremonium</taxon>
    </lineage>
</organism>
<evidence type="ECO:0000313" key="1">
    <source>
        <dbReference type="EMBL" id="EON96327.1"/>
    </source>
</evidence>
<dbReference type="RefSeq" id="XP_007918794.1">
    <property type="nucleotide sequence ID" value="XM_007920603.1"/>
</dbReference>
<gene>
    <name evidence="1" type="ORF">UCRPA7_8083</name>
</gene>
<dbReference type="GeneID" id="19328902"/>
<dbReference type="HOGENOM" id="CLU_727987_0_0_1"/>
<dbReference type="AlphaFoldDB" id="R8BAL6"/>
<dbReference type="eggNOG" id="ENOG502SDRD">
    <property type="taxonomic scope" value="Eukaryota"/>
</dbReference>
<protein>
    <submittedName>
        <fullName evidence="1">Uncharacterized protein</fullName>
    </submittedName>
</protein>
<reference evidence="2" key="1">
    <citation type="journal article" date="2013" name="Genome Announc.">
        <title>Draft genome sequence of the ascomycete Phaeoacremonium aleophilum strain UCR-PA7, a causal agent of the esca disease complex in grapevines.</title>
        <authorList>
            <person name="Blanco-Ulate B."/>
            <person name="Rolshausen P."/>
            <person name="Cantu D."/>
        </authorList>
    </citation>
    <scope>NUCLEOTIDE SEQUENCE [LARGE SCALE GENOMIC DNA]</scope>
    <source>
        <strain evidence="2">UCR-PA7</strain>
    </source>
</reference>
<dbReference type="KEGG" id="tmn:UCRPA7_8083"/>
<dbReference type="OrthoDB" id="5232836at2759"/>
<dbReference type="EMBL" id="KB933348">
    <property type="protein sequence ID" value="EON96327.1"/>
    <property type="molecule type" value="Genomic_DNA"/>
</dbReference>
<evidence type="ECO:0000313" key="2">
    <source>
        <dbReference type="Proteomes" id="UP000014074"/>
    </source>
</evidence>
<dbReference type="Proteomes" id="UP000014074">
    <property type="component" value="Unassembled WGS sequence"/>
</dbReference>
<accession>R8BAL6</accession>
<proteinExistence type="predicted"/>